<reference evidence="1" key="2">
    <citation type="submission" date="2025-09" db="UniProtKB">
        <authorList>
            <consortium name="EnsemblPlants"/>
        </authorList>
    </citation>
    <scope>IDENTIFICATION</scope>
</reference>
<keyword evidence="2" id="KW-1185">Reference proteome</keyword>
<proteinExistence type="predicted"/>
<dbReference type="Proteomes" id="UP001732700">
    <property type="component" value="Chromosome 7C"/>
</dbReference>
<name>A0ACD6A801_AVESA</name>
<reference evidence="1" key="1">
    <citation type="submission" date="2021-05" db="EMBL/GenBank/DDBJ databases">
        <authorList>
            <person name="Scholz U."/>
            <person name="Mascher M."/>
            <person name="Fiebig A."/>
        </authorList>
    </citation>
    <scope>NUCLEOTIDE SEQUENCE [LARGE SCALE GENOMIC DNA]</scope>
</reference>
<dbReference type="EnsemblPlants" id="AVESA.00010b.r2.7CG0712150.1">
    <property type="protein sequence ID" value="AVESA.00010b.r2.7CG0712150.1.CDS.1"/>
    <property type="gene ID" value="AVESA.00010b.r2.7CG0712150"/>
</dbReference>
<evidence type="ECO:0000313" key="2">
    <source>
        <dbReference type="Proteomes" id="UP001732700"/>
    </source>
</evidence>
<evidence type="ECO:0000313" key="1">
    <source>
        <dbReference type="EnsemblPlants" id="AVESA.00010b.r2.7CG0712150.1.CDS.1"/>
    </source>
</evidence>
<accession>A0ACD6A801</accession>
<protein>
    <submittedName>
        <fullName evidence="1">Uncharacterized protein</fullName>
    </submittedName>
</protein>
<sequence length="440" mass="48178">MHGGMAAAKGRRSCMAMDMDGLPEDVLHEVFSRVGNVKDLFMLAVTCRRWLRRFTDPAFLRGVVCPDQGQGAAAGHHRARLLGFFFQHQQQARCGERTAMNKQQRTSPTFLPAPGSPLGPTLSCYDDDDGTFNYAEPLAARRGIVLMRLVCRTFGARLFGLCNPITGERHVLPPLECSGIVSGYAIITVADSSDDLDGPGRFAFSQLLVLTSLTDVHSYSAATRSWSGPIMCPDGARLLSLAGEKSAVVHQGAAHWLLIDDHAAADNNLVLYKLSVDLQVGTVGRKAAVSLTKLPVRVGGSPLLCVSPDGKKLSVACVYLMHVTVWTPQQDDDDAEAAAWLRTVIRIPVAVPNPNYPPRKQPKEKWFDFHRGSMLVVQRSSAISVLDLEKKVMEKIMEDCLPPRFSRMLDETKSVAYEMDLVEFFLLHLGGLCGGLSLTE</sequence>
<organism evidence="1 2">
    <name type="scientific">Avena sativa</name>
    <name type="common">Oat</name>
    <dbReference type="NCBI Taxonomy" id="4498"/>
    <lineage>
        <taxon>Eukaryota</taxon>
        <taxon>Viridiplantae</taxon>
        <taxon>Streptophyta</taxon>
        <taxon>Embryophyta</taxon>
        <taxon>Tracheophyta</taxon>
        <taxon>Spermatophyta</taxon>
        <taxon>Magnoliopsida</taxon>
        <taxon>Liliopsida</taxon>
        <taxon>Poales</taxon>
        <taxon>Poaceae</taxon>
        <taxon>BOP clade</taxon>
        <taxon>Pooideae</taxon>
        <taxon>Poodae</taxon>
        <taxon>Poeae</taxon>
        <taxon>Poeae Chloroplast Group 1 (Aveneae type)</taxon>
        <taxon>Aveninae</taxon>
        <taxon>Avena</taxon>
    </lineage>
</organism>